<protein>
    <submittedName>
        <fullName evidence="1">Uncharacterized protein</fullName>
    </submittedName>
</protein>
<organism evidence="1 2">
    <name type="scientific">Shewanella marisflavi</name>
    <dbReference type="NCBI Taxonomy" id="260364"/>
    <lineage>
        <taxon>Bacteria</taxon>
        <taxon>Pseudomonadati</taxon>
        <taxon>Pseudomonadota</taxon>
        <taxon>Gammaproteobacteria</taxon>
        <taxon>Alteromonadales</taxon>
        <taxon>Shewanellaceae</taxon>
        <taxon>Shewanella</taxon>
    </lineage>
</organism>
<evidence type="ECO:0000313" key="1">
    <source>
        <dbReference type="EMBL" id="QDF76607.1"/>
    </source>
</evidence>
<reference evidence="1 2" key="1">
    <citation type="submission" date="2019-06" db="EMBL/GenBank/DDBJ databases">
        <title>Complete genome of Shewanella marisflavi ECSMB14101, a mussel settlement-inducing bacterium isolated from East China Sea.</title>
        <authorList>
            <person name="Yang J."/>
            <person name="Liang X."/>
            <person name="Chang R."/>
            <person name="Peng L."/>
        </authorList>
    </citation>
    <scope>NUCLEOTIDE SEQUENCE [LARGE SCALE GENOMIC DNA]</scope>
    <source>
        <strain evidence="1 2">ECSMB14101</strain>
    </source>
</reference>
<dbReference type="EMBL" id="CP041153">
    <property type="protein sequence ID" value="QDF76607.1"/>
    <property type="molecule type" value="Genomic_DNA"/>
</dbReference>
<name>A0ABX5WQ09_9GAMM</name>
<evidence type="ECO:0000313" key="2">
    <source>
        <dbReference type="Proteomes" id="UP000318758"/>
    </source>
</evidence>
<keyword evidence="2" id="KW-1185">Reference proteome</keyword>
<dbReference type="Proteomes" id="UP000318758">
    <property type="component" value="Chromosome"/>
</dbReference>
<sequence length="82" mass="9288">MYTPWTPMLGDKSSNDRCTLRQKLVNEQHLNNRHAQEVAMQLGMNIDELLGQLSQVNQIDEQPGLTQEIASLIAEQARLSLN</sequence>
<dbReference type="RefSeq" id="WP_140946942.1">
    <property type="nucleotide sequence ID" value="NZ_CP041153.1"/>
</dbReference>
<accession>A0ABX5WQ09</accession>
<proteinExistence type="predicted"/>
<gene>
    <name evidence="1" type="ORF">FGA12_16350</name>
</gene>